<dbReference type="AlphaFoldDB" id="A0A8H6KE09"/>
<dbReference type="EMBL" id="WIGM01000303">
    <property type="protein sequence ID" value="KAF6829724.1"/>
    <property type="molecule type" value="Genomic_DNA"/>
</dbReference>
<dbReference type="InterPro" id="IPR009081">
    <property type="entry name" value="PP-bd_ACP"/>
</dbReference>
<keyword evidence="1" id="KW-0596">Phosphopantetheine</keyword>
<dbReference type="OrthoDB" id="4851685at2759"/>
<dbReference type="SMART" id="SM00823">
    <property type="entry name" value="PKS_PP"/>
    <property type="match status" value="1"/>
</dbReference>
<accession>A0A8H6KE09</accession>
<reference evidence="4" key="1">
    <citation type="journal article" date="2020" name="Phytopathology">
        <title>Genome Sequence Resources of Colletotrichum truncatum, C. plurivorum, C. musicola, and C. sojae: Four Species Pathogenic to Soybean (Glycine max).</title>
        <authorList>
            <person name="Rogerio F."/>
            <person name="Boufleur T.R."/>
            <person name="Ciampi-Guillardi M."/>
            <person name="Sukno S.A."/>
            <person name="Thon M.R."/>
            <person name="Massola Junior N.S."/>
            <person name="Baroncelli R."/>
        </authorList>
    </citation>
    <scope>NUCLEOTIDE SEQUENCE</scope>
    <source>
        <strain evidence="4">LFN0074</strain>
    </source>
</reference>
<keyword evidence="5" id="KW-1185">Reference proteome</keyword>
<dbReference type="GO" id="GO:0031177">
    <property type="term" value="F:phosphopantetheine binding"/>
    <property type="evidence" value="ECO:0007669"/>
    <property type="project" value="InterPro"/>
</dbReference>
<evidence type="ECO:0000259" key="3">
    <source>
        <dbReference type="PROSITE" id="PS50075"/>
    </source>
</evidence>
<feature type="domain" description="Carrier" evidence="3">
    <location>
        <begin position="21"/>
        <end position="98"/>
    </location>
</feature>
<evidence type="ECO:0000313" key="5">
    <source>
        <dbReference type="Proteomes" id="UP000639643"/>
    </source>
</evidence>
<evidence type="ECO:0000256" key="1">
    <source>
        <dbReference type="ARBA" id="ARBA00022450"/>
    </source>
</evidence>
<dbReference type="PROSITE" id="PS50075">
    <property type="entry name" value="CARRIER"/>
    <property type="match status" value="1"/>
</dbReference>
<dbReference type="Gene3D" id="1.10.1200.10">
    <property type="entry name" value="ACP-like"/>
    <property type="match status" value="1"/>
</dbReference>
<comment type="caution">
    <text evidence="4">The sequence shown here is derived from an EMBL/GenBank/DDBJ whole genome shotgun (WGS) entry which is preliminary data.</text>
</comment>
<organism evidence="4 5">
    <name type="scientific">Colletotrichum musicola</name>
    <dbReference type="NCBI Taxonomy" id="2175873"/>
    <lineage>
        <taxon>Eukaryota</taxon>
        <taxon>Fungi</taxon>
        <taxon>Dikarya</taxon>
        <taxon>Ascomycota</taxon>
        <taxon>Pezizomycotina</taxon>
        <taxon>Sordariomycetes</taxon>
        <taxon>Hypocreomycetidae</taxon>
        <taxon>Glomerellales</taxon>
        <taxon>Glomerellaceae</taxon>
        <taxon>Colletotrichum</taxon>
        <taxon>Colletotrichum orchidearum species complex</taxon>
    </lineage>
</organism>
<dbReference type="SUPFAM" id="SSF47336">
    <property type="entry name" value="ACP-like"/>
    <property type="match status" value="1"/>
</dbReference>
<gene>
    <name evidence="4" type="ORF">CMUS01_08040</name>
</gene>
<dbReference type="InterPro" id="IPR036736">
    <property type="entry name" value="ACP-like_sf"/>
</dbReference>
<dbReference type="Pfam" id="PF23297">
    <property type="entry name" value="ACP_SdgA_C"/>
    <property type="match status" value="1"/>
</dbReference>
<dbReference type="InterPro" id="IPR020806">
    <property type="entry name" value="PKS_PP-bd"/>
</dbReference>
<keyword evidence="2" id="KW-0597">Phosphoprotein</keyword>
<name>A0A8H6KE09_9PEZI</name>
<proteinExistence type="predicted"/>
<evidence type="ECO:0000313" key="4">
    <source>
        <dbReference type="EMBL" id="KAF6829724.1"/>
    </source>
</evidence>
<sequence>MPSAASNLTRVLARDGATVDEATGSVADSLADKLAGVFNIPAADIDAGLPMSSYCADSLVAVELKNWLWSTAKSKVSIFEILQASSLEAFDSLAAGRSEFLMKVAKQIHI</sequence>
<evidence type="ECO:0000256" key="2">
    <source>
        <dbReference type="ARBA" id="ARBA00022553"/>
    </source>
</evidence>
<dbReference type="Proteomes" id="UP000639643">
    <property type="component" value="Unassembled WGS sequence"/>
</dbReference>
<protein>
    <submittedName>
        <fullName evidence="4">Beta-ketoacyl synthase domain-containing protein</fullName>
    </submittedName>
</protein>